<reference evidence="1 2" key="1">
    <citation type="submission" date="2016-08" db="EMBL/GenBank/DDBJ databases">
        <title>A Parts List for Fungal Cellulosomes Revealed by Comparative Genomics.</title>
        <authorList>
            <consortium name="DOE Joint Genome Institute"/>
            <person name="Haitjema C.H."/>
            <person name="Gilmore S.P."/>
            <person name="Henske J.K."/>
            <person name="Solomon K.V."/>
            <person name="De Groot R."/>
            <person name="Kuo A."/>
            <person name="Mondo S.J."/>
            <person name="Salamov A.A."/>
            <person name="Labutti K."/>
            <person name="Zhao Z."/>
            <person name="Chiniquy J."/>
            <person name="Barry K."/>
            <person name="Brewer H.M."/>
            <person name="Purvine S.O."/>
            <person name="Wright A.T."/>
            <person name="Boxma B."/>
            <person name="Van Alen T."/>
            <person name="Hackstein J.H."/>
            <person name="Baker S.E."/>
            <person name="Grigoriev I.V."/>
            <person name="O'Malley M.A."/>
        </authorList>
    </citation>
    <scope>NUCLEOTIDE SEQUENCE [LARGE SCALE GENOMIC DNA]</scope>
    <source>
        <strain evidence="1 2">G1</strain>
    </source>
</reference>
<proteinExistence type="predicted"/>
<keyword evidence="2" id="KW-1185">Reference proteome</keyword>
<evidence type="ECO:0000313" key="1">
    <source>
        <dbReference type="EMBL" id="ORY13976.1"/>
    </source>
</evidence>
<dbReference type="Proteomes" id="UP000193920">
    <property type="component" value="Unassembled WGS sequence"/>
</dbReference>
<dbReference type="GO" id="GO:0006629">
    <property type="term" value="P:lipid metabolic process"/>
    <property type="evidence" value="ECO:0007669"/>
    <property type="project" value="InterPro"/>
</dbReference>
<dbReference type="EMBL" id="MCOG01000355">
    <property type="protein sequence ID" value="ORY13976.1"/>
    <property type="molecule type" value="Genomic_DNA"/>
</dbReference>
<dbReference type="SUPFAM" id="SSF51695">
    <property type="entry name" value="PLC-like phosphodiesterases"/>
    <property type="match status" value="1"/>
</dbReference>
<name>A0A1Y1ZUQ2_9FUNG</name>
<organism evidence="1 2">
    <name type="scientific">Neocallimastix californiae</name>
    <dbReference type="NCBI Taxonomy" id="1754190"/>
    <lineage>
        <taxon>Eukaryota</taxon>
        <taxon>Fungi</taxon>
        <taxon>Fungi incertae sedis</taxon>
        <taxon>Chytridiomycota</taxon>
        <taxon>Chytridiomycota incertae sedis</taxon>
        <taxon>Neocallimastigomycetes</taxon>
        <taxon>Neocallimastigales</taxon>
        <taxon>Neocallimastigaceae</taxon>
        <taxon>Neocallimastix</taxon>
    </lineage>
</organism>
<dbReference type="GO" id="GO:0008081">
    <property type="term" value="F:phosphoric diester hydrolase activity"/>
    <property type="evidence" value="ECO:0007669"/>
    <property type="project" value="InterPro"/>
</dbReference>
<dbReference type="AlphaFoldDB" id="A0A1Y1ZUQ2"/>
<sequence>MIFILYLKNVLDECIEFLKNHSTETIIIDFKNDNIISEIKGKTDIITHKKYRDLGGVYLPINDIGKLNRLSKLNKNKCFPIIFNNNNNNNNNTRIRDAYNLDGHDKRKVVFFVLK</sequence>
<dbReference type="OrthoDB" id="1046782at2759"/>
<comment type="caution">
    <text evidence="1">The sequence shown here is derived from an EMBL/GenBank/DDBJ whole genome shotgun (WGS) entry which is preliminary data.</text>
</comment>
<dbReference type="Gene3D" id="3.20.20.190">
    <property type="entry name" value="Phosphatidylinositol (PI) phosphodiesterase"/>
    <property type="match status" value="1"/>
</dbReference>
<dbReference type="InterPro" id="IPR017946">
    <property type="entry name" value="PLC-like_Pdiesterase_TIM-brl"/>
</dbReference>
<accession>A0A1Y1ZUQ2</accession>
<evidence type="ECO:0000313" key="2">
    <source>
        <dbReference type="Proteomes" id="UP000193920"/>
    </source>
</evidence>
<gene>
    <name evidence="1" type="ORF">LY90DRAFT_518118</name>
</gene>
<protein>
    <submittedName>
        <fullName evidence="1">Uncharacterized protein</fullName>
    </submittedName>
</protein>